<protein>
    <recommendedName>
        <fullName evidence="4">Large ribosomal subunit protein bL36</fullName>
    </recommendedName>
</protein>
<dbReference type="InterPro" id="IPR035977">
    <property type="entry name" value="Ribosomal_bL36_sp"/>
</dbReference>
<dbReference type="HAMAP" id="MF_00251">
    <property type="entry name" value="Ribosomal_bL36"/>
    <property type="match status" value="1"/>
</dbReference>
<dbReference type="PANTHER" id="PTHR47781">
    <property type="entry name" value="50S RIBOSOMAL PROTEIN L36 2"/>
    <property type="match status" value="1"/>
</dbReference>
<evidence type="ECO:0000313" key="7">
    <source>
        <dbReference type="Proteomes" id="UP000004703"/>
    </source>
</evidence>
<evidence type="ECO:0000256" key="3">
    <source>
        <dbReference type="ARBA" id="ARBA00023274"/>
    </source>
</evidence>
<dbReference type="InterPro" id="IPR000473">
    <property type="entry name" value="Ribosomal_bL36"/>
</dbReference>
<comment type="caution">
    <text evidence="6">The sequence shown here is derived from an EMBL/GenBank/DDBJ whole genome shotgun (WGS) entry which is preliminary data.</text>
</comment>
<evidence type="ECO:0000256" key="2">
    <source>
        <dbReference type="ARBA" id="ARBA00022980"/>
    </source>
</evidence>
<sequence>MMRSSLEDLRKNLQRLPAKTTEKNGRLGRSFGLKLNRRPHGDNDMKIKNSLKALMTRHRENRMVRRKGRVYIINKKNPRFKARQG</sequence>
<dbReference type="PROSITE" id="PS00828">
    <property type="entry name" value="RIBOSOMAL_L36"/>
    <property type="match status" value="1"/>
</dbReference>
<dbReference type="GO" id="GO:0005840">
    <property type="term" value="C:ribosome"/>
    <property type="evidence" value="ECO:0007669"/>
    <property type="project" value="UniProtKB-KW"/>
</dbReference>
<dbReference type="PANTHER" id="PTHR47781:SF1">
    <property type="entry name" value="LARGE RIBOSOMAL SUBUNIT PROTEIN BL36B"/>
    <property type="match status" value="1"/>
</dbReference>
<accession>A0A5E8H7Q3</accession>
<dbReference type="SUPFAM" id="SSF57840">
    <property type="entry name" value="Ribosomal protein L36"/>
    <property type="match status" value="1"/>
</dbReference>
<name>A0A5E8H7Q3_ROSAD</name>
<comment type="similarity">
    <text evidence="1 4">Belongs to the bacterial ribosomal protein bL36 family.</text>
</comment>
<proteinExistence type="inferred from homology"/>
<dbReference type="GO" id="GO:1990904">
    <property type="term" value="C:ribonucleoprotein complex"/>
    <property type="evidence" value="ECO:0007669"/>
    <property type="project" value="UniProtKB-KW"/>
</dbReference>
<reference evidence="6 7" key="2">
    <citation type="submission" date="2013-04" db="EMBL/GenBank/DDBJ databases">
        <authorList>
            <person name="Fiebig A."/>
            <person name="Pradella S."/>
            <person name="Wagner-Doebler I."/>
        </authorList>
    </citation>
    <scope>NUCLEOTIDE SEQUENCE [LARGE SCALE GENOMIC DNA]</scope>
    <source>
        <strain evidence="7">DSM 17067 / NCIMB 14079 / DFL-11</strain>
    </source>
</reference>
<organism evidence="6 7">
    <name type="scientific">Roseibium alexandrii (strain DSM 17067 / NCIMB 14079 / DFL-11)</name>
    <name type="common">Labrenzia alexandrii</name>
    <dbReference type="NCBI Taxonomy" id="244592"/>
    <lineage>
        <taxon>Bacteria</taxon>
        <taxon>Pseudomonadati</taxon>
        <taxon>Pseudomonadota</taxon>
        <taxon>Alphaproteobacteria</taxon>
        <taxon>Hyphomicrobiales</taxon>
        <taxon>Stappiaceae</taxon>
        <taxon>Roseibium</taxon>
    </lineage>
</organism>
<dbReference type="EMBL" id="ACCU02000004">
    <property type="protein sequence ID" value="EEE47434.2"/>
    <property type="molecule type" value="Genomic_DNA"/>
</dbReference>
<reference evidence="6 7" key="1">
    <citation type="submission" date="2008-01" db="EMBL/GenBank/DDBJ databases">
        <authorList>
            <person name="Wagner-Dobler I."/>
            <person name="Ferriera S."/>
            <person name="Johnson J."/>
            <person name="Kravitz S."/>
            <person name="Beeson K."/>
            <person name="Sutton G."/>
            <person name="Rogers Y.-H."/>
            <person name="Friedman R."/>
            <person name="Frazier M."/>
            <person name="Venter J.C."/>
        </authorList>
    </citation>
    <scope>NUCLEOTIDE SEQUENCE [LARGE SCALE GENOMIC DNA]</scope>
    <source>
        <strain evidence="7">DSM 17067 / NCIMB 14079 / DFL-11</strain>
    </source>
</reference>
<dbReference type="GO" id="GO:0003735">
    <property type="term" value="F:structural constituent of ribosome"/>
    <property type="evidence" value="ECO:0007669"/>
    <property type="project" value="InterPro"/>
</dbReference>
<dbReference type="InterPro" id="IPR047621">
    <property type="entry name" value="Ribosomal_L36_bact"/>
</dbReference>
<keyword evidence="2 4" id="KW-0689">Ribosomal protein</keyword>
<evidence type="ECO:0000256" key="1">
    <source>
        <dbReference type="ARBA" id="ARBA00007645"/>
    </source>
</evidence>
<dbReference type="AlphaFoldDB" id="A0A5E8H7Q3"/>
<dbReference type="Proteomes" id="UP000004703">
    <property type="component" value="Chromosome"/>
</dbReference>
<gene>
    <name evidence="4" type="primary">rpmJ</name>
    <name evidence="6" type="ORF">SADFL11_4723</name>
</gene>
<keyword evidence="3 4" id="KW-0687">Ribonucleoprotein</keyword>
<evidence type="ECO:0000256" key="5">
    <source>
        <dbReference type="SAM" id="MobiDB-lite"/>
    </source>
</evidence>
<dbReference type="NCBIfam" id="NF002021">
    <property type="entry name" value="PRK00831.1"/>
    <property type="match status" value="1"/>
</dbReference>
<evidence type="ECO:0000313" key="6">
    <source>
        <dbReference type="EMBL" id="EEE47434.2"/>
    </source>
</evidence>
<feature type="region of interest" description="Disordered" evidence="5">
    <location>
        <begin position="1"/>
        <end position="45"/>
    </location>
</feature>
<dbReference type="Pfam" id="PF00444">
    <property type="entry name" value="Ribosomal_L36"/>
    <property type="match status" value="1"/>
</dbReference>
<feature type="compositionally biased region" description="Basic and acidic residues" evidence="5">
    <location>
        <begin position="1"/>
        <end position="11"/>
    </location>
</feature>
<evidence type="ECO:0000256" key="4">
    <source>
        <dbReference type="HAMAP-Rule" id="MF_00251"/>
    </source>
</evidence>
<dbReference type="GO" id="GO:0006412">
    <property type="term" value="P:translation"/>
    <property type="evidence" value="ECO:0007669"/>
    <property type="project" value="UniProtKB-UniRule"/>
</dbReference>